<gene>
    <name evidence="1" type="ORF">RPERSI_LOCUS25460</name>
</gene>
<comment type="caution">
    <text evidence="1">The sequence shown here is derived from an EMBL/GenBank/DDBJ whole genome shotgun (WGS) entry which is preliminary data.</text>
</comment>
<proteinExistence type="predicted"/>
<protein>
    <submittedName>
        <fullName evidence="1">22330_t:CDS:1</fullName>
    </submittedName>
</protein>
<dbReference type="Proteomes" id="UP000789920">
    <property type="component" value="Unassembled WGS sequence"/>
</dbReference>
<feature type="non-terminal residue" evidence="1">
    <location>
        <position position="1"/>
    </location>
</feature>
<evidence type="ECO:0000313" key="1">
    <source>
        <dbReference type="EMBL" id="CAG8820919.1"/>
    </source>
</evidence>
<name>A0ACA9S290_9GLOM</name>
<accession>A0ACA9S290</accession>
<reference evidence="1" key="1">
    <citation type="submission" date="2021-06" db="EMBL/GenBank/DDBJ databases">
        <authorList>
            <person name="Kallberg Y."/>
            <person name="Tangrot J."/>
            <person name="Rosling A."/>
        </authorList>
    </citation>
    <scope>NUCLEOTIDE SEQUENCE</scope>
    <source>
        <strain evidence="1">MA461A</strain>
    </source>
</reference>
<dbReference type="EMBL" id="CAJVQC010084250">
    <property type="protein sequence ID" value="CAG8820919.1"/>
    <property type="molecule type" value="Genomic_DNA"/>
</dbReference>
<keyword evidence="2" id="KW-1185">Reference proteome</keyword>
<evidence type="ECO:0000313" key="2">
    <source>
        <dbReference type="Proteomes" id="UP000789920"/>
    </source>
</evidence>
<sequence>NNQTKCFLCIKENRNCTEQNKLRLEKEIEQQTTTVVQLFKQYLKKLIISNKNKKLNELLKGITLQIEPSGSFDKELLENKQEN</sequence>
<organism evidence="1 2">
    <name type="scientific">Racocetra persica</name>
    <dbReference type="NCBI Taxonomy" id="160502"/>
    <lineage>
        <taxon>Eukaryota</taxon>
        <taxon>Fungi</taxon>
        <taxon>Fungi incertae sedis</taxon>
        <taxon>Mucoromycota</taxon>
        <taxon>Glomeromycotina</taxon>
        <taxon>Glomeromycetes</taxon>
        <taxon>Diversisporales</taxon>
        <taxon>Gigasporaceae</taxon>
        <taxon>Racocetra</taxon>
    </lineage>
</organism>